<gene>
    <name evidence="3" type="ORF">F0L68_07135</name>
</gene>
<evidence type="ECO:0000313" key="3">
    <source>
        <dbReference type="EMBL" id="KAA2264843.1"/>
    </source>
</evidence>
<feature type="transmembrane region" description="Helical" evidence="2">
    <location>
        <begin position="52"/>
        <end position="71"/>
    </location>
</feature>
<keyword evidence="2" id="KW-1133">Transmembrane helix</keyword>
<feature type="compositionally biased region" description="Low complexity" evidence="1">
    <location>
        <begin position="1"/>
        <end position="24"/>
    </location>
</feature>
<feature type="transmembrane region" description="Helical" evidence="2">
    <location>
        <begin position="152"/>
        <end position="174"/>
    </location>
</feature>
<sequence length="185" mass="19537">MTNPYDPNQQGQPPQDQPQQGGYLPPAPPVSDSEMRSVAVAKPKAVDTAFQLWIASVIVGLVANLISFATAQDVLNKTNEKLGTALQQSSPSYGSAIFSLVILALWVVLIFQMRGGANWARIVLTVLGGLSILAQLLGLLAIGILFSVGALGAIQALLGIVELIVVIGAIVFMFKGESSRYFKAS</sequence>
<dbReference type="RefSeq" id="WP_149848641.1">
    <property type="nucleotide sequence ID" value="NZ_VUOB01000010.1"/>
</dbReference>
<evidence type="ECO:0000256" key="1">
    <source>
        <dbReference type="SAM" id="MobiDB-lite"/>
    </source>
</evidence>
<feature type="transmembrane region" description="Helical" evidence="2">
    <location>
        <begin position="123"/>
        <end position="146"/>
    </location>
</feature>
<reference evidence="3 4" key="1">
    <citation type="submission" date="2019-09" db="EMBL/GenBank/DDBJ databases">
        <title>Goodfellowia gen. nov., a new genus of the Pseudonocardineae related to Actinoalloteichus, containing Goodfellowia coeruleoviolacea gen. nov., comb. nov. gen. nov., comb. nov.</title>
        <authorList>
            <person name="Labeda D."/>
        </authorList>
    </citation>
    <scope>NUCLEOTIDE SEQUENCE [LARGE SCALE GENOMIC DNA]</scope>
    <source>
        <strain evidence="3 4">AN110305</strain>
    </source>
</reference>
<dbReference type="Proteomes" id="UP000323454">
    <property type="component" value="Unassembled WGS sequence"/>
</dbReference>
<dbReference type="EMBL" id="VUOB01000010">
    <property type="protein sequence ID" value="KAA2264843.1"/>
    <property type="molecule type" value="Genomic_DNA"/>
</dbReference>
<feature type="region of interest" description="Disordered" evidence="1">
    <location>
        <begin position="1"/>
        <end position="32"/>
    </location>
</feature>
<evidence type="ECO:0000313" key="4">
    <source>
        <dbReference type="Proteomes" id="UP000323454"/>
    </source>
</evidence>
<keyword evidence="4" id="KW-1185">Reference proteome</keyword>
<keyword evidence="2" id="KW-0812">Transmembrane</keyword>
<proteinExistence type="predicted"/>
<feature type="transmembrane region" description="Helical" evidence="2">
    <location>
        <begin position="91"/>
        <end position="111"/>
    </location>
</feature>
<dbReference type="AlphaFoldDB" id="A0A5B2XNA2"/>
<evidence type="ECO:0000256" key="2">
    <source>
        <dbReference type="SAM" id="Phobius"/>
    </source>
</evidence>
<protein>
    <submittedName>
        <fullName evidence="3">Uncharacterized protein</fullName>
    </submittedName>
</protein>
<accession>A0A5B2XNA2</accession>
<keyword evidence="2" id="KW-0472">Membrane</keyword>
<organism evidence="3 4">
    <name type="scientific">Solihabitans fulvus</name>
    <dbReference type="NCBI Taxonomy" id="1892852"/>
    <lineage>
        <taxon>Bacteria</taxon>
        <taxon>Bacillati</taxon>
        <taxon>Actinomycetota</taxon>
        <taxon>Actinomycetes</taxon>
        <taxon>Pseudonocardiales</taxon>
        <taxon>Pseudonocardiaceae</taxon>
        <taxon>Solihabitans</taxon>
    </lineage>
</organism>
<name>A0A5B2XNA2_9PSEU</name>
<reference evidence="3 4" key="2">
    <citation type="submission" date="2019-09" db="EMBL/GenBank/DDBJ databases">
        <authorList>
            <person name="Jin C."/>
        </authorList>
    </citation>
    <scope>NUCLEOTIDE SEQUENCE [LARGE SCALE GENOMIC DNA]</scope>
    <source>
        <strain evidence="3 4">AN110305</strain>
    </source>
</reference>
<dbReference type="OrthoDB" id="3831145at2"/>
<comment type="caution">
    <text evidence="3">The sequence shown here is derived from an EMBL/GenBank/DDBJ whole genome shotgun (WGS) entry which is preliminary data.</text>
</comment>